<keyword evidence="4" id="KW-0106">Calcium</keyword>
<feature type="compositionally biased region" description="Polar residues" evidence="7">
    <location>
        <begin position="54"/>
        <end position="63"/>
    </location>
</feature>
<dbReference type="InterPro" id="IPR004843">
    <property type="entry name" value="Calcineurin-like_PHP"/>
</dbReference>
<evidence type="ECO:0000256" key="6">
    <source>
        <dbReference type="RuleBase" id="RU004273"/>
    </source>
</evidence>
<sequence length="1116" mass="121316">SHFQDQHQNLLQHSHSSASVGSQDHRSHFPFPSSGRPVEDTPIVRTAAFGMHSATDTLPGQNIQQQQEQQQEQQQQQQQQQHQQHHQQQQQKHKQQQHQQQQQRAEQSPRLVATPHRGDPAQRIPCDIEVSNGAVVDNRFAAAAVPSSASDYLSARNNTYNNSNNSNSNTNTNNHNTTNNNNSSGGKAATATPTPTPKTTPTTLTRATPTTTTTTPKITPKTTPTATTATTPTTTRATATATATATAAPVPALTAIAAAFEGAEESRSLEQARVAGRIRAQLHHGGRAGQVKTGAQRGAAPTSDLRVRLGRIPASERQGQQSDSHKEGLLVTEEAMLGAVQALCQRPGSPLPAAFVSQVLAAAEDALWQRRHVAVAHLDLPRRSGPFDTKPPRAVVVGDTHGQLQDVLWIFHKHGLPSSSQLYIFNGDVADRGQNALEIYTLVLGFMVACPGSVHLNRGNHEDEMMNHGPVGGFYSECLGKYGRDEGGQLYNTMRRIFALLPLAAVLDRSVFVVHAGLSRCSQLMRLLMSLHDRPSSLPTDPRNAQEQAMVDVLWSDPSETPGLTPSSRGGTLVHFGPDITARFLQENGLALVVRSHEVPPNNDGVYAMHDNRLVTVFSASNYCGTTGNQGAVLLFHEARGKLGFDVSRHFAPELNSGEFIALSRDAETRFGALQQQDTTAAQQLLQSPRQEQQQQRAAELAAVQRVVQKDPEQRLLQGDLLRQVAQLVVEHKSALWSFLFSHDASKSGFVDIRIWRDGCSAVLGDLPWQHLQQLLGVEVPGSGLVDYIAFLQRFRVGLVGDEVSDAWAEELIARVFRRLLCSDWPLHDLLQHFDRDGNGTVTVPELREAFVELDAGLTGTQAASLMRTISAHASDSSARQQAGGIDIASFLSLFDMAYRPLAAAPDLPIPGWVTASLRALGHVIWSVSPNNDAVGNVEDHAVAFFQSADLDGDGLLSPTELALALQQAAAAAGLDLGLSEKEMQELARWVDTSREGQINYLEFIAGFMPEGLLSGGSFHADLMESICTTIWSNKPALLRACLCFDPDHTGKIGRDELAAALHALSSAADESVGQLLTDEQIEVLLDHTRFNAKTGQVRYRRFLDSFQVFDTAPTS</sequence>
<keyword evidence="6" id="KW-0378">Hydrolase</keyword>
<dbReference type="InterPro" id="IPR029052">
    <property type="entry name" value="Metallo-depent_PP-like"/>
</dbReference>
<dbReference type="Gene3D" id="3.60.21.10">
    <property type="match status" value="1"/>
</dbReference>
<dbReference type="InterPro" id="IPR002048">
    <property type="entry name" value="EF_hand_dom"/>
</dbReference>
<dbReference type="CDD" id="cd00144">
    <property type="entry name" value="MPP_PPP_family"/>
    <property type="match status" value="1"/>
</dbReference>
<feature type="domain" description="EF-hand" evidence="8">
    <location>
        <begin position="1033"/>
        <end position="1068"/>
    </location>
</feature>
<dbReference type="GO" id="GO:0004722">
    <property type="term" value="F:protein serine/threonine phosphatase activity"/>
    <property type="evidence" value="ECO:0007669"/>
    <property type="project" value="UniProtKB-EC"/>
</dbReference>
<feature type="region of interest" description="Disordered" evidence="7">
    <location>
        <begin position="283"/>
        <end position="304"/>
    </location>
</feature>
<feature type="region of interest" description="Disordered" evidence="7">
    <location>
        <begin position="54"/>
        <end position="124"/>
    </location>
</feature>
<feature type="domain" description="EF-hand" evidence="8">
    <location>
        <begin position="827"/>
        <end position="857"/>
    </location>
</feature>
<protein>
    <recommendedName>
        <fullName evidence="6">Serine/threonine-protein phosphatase</fullName>
        <ecNumber evidence="6">3.1.3.16</ecNumber>
    </recommendedName>
</protein>
<evidence type="ECO:0000256" key="2">
    <source>
        <dbReference type="ARBA" id="ARBA00008294"/>
    </source>
</evidence>
<feature type="compositionally biased region" description="Low complexity" evidence="7">
    <location>
        <begin position="64"/>
        <end position="90"/>
    </location>
</feature>
<evidence type="ECO:0000256" key="7">
    <source>
        <dbReference type="SAM" id="MobiDB-lite"/>
    </source>
</evidence>
<dbReference type="SUPFAM" id="SSF47473">
    <property type="entry name" value="EF-hand"/>
    <property type="match status" value="2"/>
</dbReference>
<dbReference type="SMART" id="SM00054">
    <property type="entry name" value="EFh"/>
    <property type="match status" value="4"/>
</dbReference>
<comment type="cofactor">
    <cofactor evidence="1">
        <name>Mn(2+)</name>
        <dbReference type="ChEBI" id="CHEBI:29035"/>
    </cofactor>
</comment>
<comment type="caution">
    <text evidence="9">The sequence shown here is derived from an EMBL/GenBank/DDBJ whole genome shotgun (WGS) entry which is preliminary data.</text>
</comment>
<dbReference type="Pfam" id="PF13202">
    <property type="entry name" value="EF-hand_5"/>
    <property type="match status" value="1"/>
</dbReference>
<evidence type="ECO:0000256" key="4">
    <source>
        <dbReference type="ARBA" id="ARBA00022837"/>
    </source>
</evidence>
<organism evidence="9 10">
    <name type="scientific">Polarella glacialis</name>
    <name type="common">Dinoflagellate</name>
    <dbReference type="NCBI Taxonomy" id="89957"/>
    <lineage>
        <taxon>Eukaryota</taxon>
        <taxon>Sar</taxon>
        <taxon>Alveolata</taxon>
        <taxon>Dinophyceae</taxon>
        <taxon>Suessiales</taxon>
        <taxon>Suessiaceae</taxon>
        <taxon>Polarella</taxon>
    </lineage>
</organism>
<feature type="compositionally biased region" description="Polar residues" evidence="7">
    <location>
        <begin position="1"/>
        <end position="22"/>
    </location>
</feature>
<keyword evidence="5" id="KW-0464">Manganese</keyword>
<dbReference type="InterPro" id="IPR018247">
    <property type="entry name" value="EF_Hand_1_Ca_BS"/>
</dbReference>
<feature type="region of interest" description="Disordered" evidence="7">
    <location>
        <begin position="1"/>
        <end position="40"/>
    </location>
</feature>
<dbReference type="EMBL" id="CAJNNW010032100">
    <property type="protein sequence ID" value="CAE8711060.1"/>
    <property type="molecule type" value="Genomic_DNA"/>
</dbReference>
<evidence type="ECO:0000256" key="1">
    <source>
        <dbReference type="ARBA" id="ARBA00001936"/>
    </source>
</evidence>
<dbReference type="InterPro" id="IPR011992">
    <property type="entry name" value="EF-hand-dom_pair"/>
</dbReference>
<accession>A0A813KUZ5</accession>
<dbReference type="Proteomes" id="UP000626109">
    <property type="component" value="Unassembled WGS sequence"/>
</dbReference>
<feature type="non-terminal residue" evidence="9">
    <location>
        <position position="1116"/>
    </location>
</feature>
<proteinExistence type="inferred from homology"/>
<dbReference type="PANTHER" id="PTHR45668">
    <property type="entry name" value="SERINE/THREONINE-PROTEIN PHOSPHATASE 5-RELATED"/>
    <property type="match status" value="1"/>
</dbReference>
<comment type="catalytic activity">
    <reaction evidence="6">
        <text>O-phospho-L-threonyl-[protein] + H2O = L-threonyl-[protein] + phosphate</text>
        <dbReference type="Rhea" id="RHEA:47004"/>
        <dbReference type="Rhea" id="RHEA-COMP:11060"/>
        <dbReference type="Rhea" id="RHEA-COMP:11605"/>
        <dbReference type="ChEBI" id="CHEBI:15377"/>
        <dbReference type="ChEBI" id="CHEBI:30013"/>
        <dbReference type="ChEBI" id="CHEBI:43474"/>
        <dbReference type="ChEBI" id="CHEBI:61977"/>
        <dbReference type="EC" id="3.1.3.16"/>
    </reaction>
</comment>
<dbReference type="InterPro" id="IPR051134">
    <property type="entry name" value="PPP_phosphatase"/>
</dbReference>
<dbReference type="PROSITE" id="PS50222">
    <property type="entry name" value="EF_HAND_2"/>
    <property type="match status" value="3"/>
</dbReference>
<dbReference type="PROSITE" id="PS00018">
    <property type="entry name" value="EF_HAND_1"/>
    <property type="match status" value="4"/>
</dbReference>
<keyword evidence="3" id="KW-0479">Metal-binding</keyword>
<dbReference type="Gene3D" id="1.10.238.10">
    <property type="entry name" value="EF-hand"/>
    <property type="match status" value="3"/>
</dbReference>
<dbReference type="PRINTS" id="PR00114">
    <property type="entry name" value="STPHPHTASE"/>
</dbReference>
<feature type="domain" description="EF-hand" evidence="8">
    <location>
        <begin position="937"/>
        <end position="972"/>
    </location>
</feature>
<dbReference type="GO" id="GO:0005509">
    <property type="term" value="F:calcium ion binding"/>
    <property type="evidence" value="ECO:0007669"/>
    <property type="project" value="InterPro"/>
</dbReference>
<evidence type="ECO:0000256" key="5">
    <source>
        <dbReference type="ARBA" id="ARBA00023211"/>
    </source>
</evidence>
<dbReference type="SMART" id="SM00156">
    <property type="entry name" value="PP2Ac"/>
    <property type="match status" value="1"/>
</dbReference>
<comment type="similarity">
    <text evidence="2 6">Belongs to the PPP phosphatase family.</text>
</comment>
<dbReference type="Pfam" id="PF00149">
    <property type="entry name" value="Metallophos"/>
    <property type="match status" value="1"/>
</dbReference>
<dbReference type="SUPFAM" id="SSF56300">
    <property type="entry name" value="Metallo-dependent phosphatases"/>
    <property type="match status" value="1"/>
</dbReference>
<dbReference type="InterPro" id="IPR006186">
    <property type="entry name" value="Ser/Thr-sp_prot-phosphatase"/>
</dbReference>
<evidence type="ECO:0000259" key="8">
    <source>
        <dbReference type="PROSITE" id="PS50222"/>
    </source>
</evidence>
<feature type="compositionally biased region" description="Low complexity" evidence="7">
    <location>
        <begin position="157"/>
        <end position="244"/>
    </location>
</feature>
<name>A0A813KUZ5_POLGL</name>
<reference evidence="9" key="1">
    <citation type="submission" date="2021-02" db="EMBL/GenBank/DDBJ databases">
        <authorList>
            <person name="Dougan E. K."/>
            <person name="Rhodes N."/>
            <person name="Thang M."/>
            <person name="Chan C."/>
        </authorList>
    </citation>
    <scope>NUCLEOTIDE SEQUENCE</scope>
</reference>
<evidence type="ECO:0000313" key="10">
    <source>
        <dbReference type="Proteomes" id="UP000626109"/>
    </source>
</evidence>
<feature type="region of interest" description="Disordered" evidence="7">
    <location>
        <begin position="155"/>
        <end position="244"/>
    </location>
</feature>
<dbReference type="Pfam" id="PF13499">
    <property type="entry name" value="EF-hand_7"/>
    <property type="match status" value="1"/>
</dbReference>
<dbReference type="AlphaFoldDB" id="A0A813KUZ5"/>
<evidence type="ECO:0000313" key="9">
    <source>
        <dbReference type="EMBL" id="CAE8711060.1"/>
    </source>
</evidence>
<dbReference type="PANTHER" id="PTHR45668:SF5">
    <property type="entry name" value="SERINE_THREONINE-PROTEIN PHOSPHATASE 5"/>
    <property type="match status" value="1"/>
</dbReference>
<gene>
    <name evidence="9" type="ORF">PGLA2088_LOCUS36286</name>
</gene>
<dbReference type="PROSITE" id="PS00125">
    <property type="entry name" value="SER_THR_PHOSPHATASE"/>
    <property type="match status" value="1"/>
</dbReference>
<evidence type="ECO:0000256" key="3">
    <source>
        <dbReference type="ARBA" id="ARBA00022723"/>
    </source>
</evidence>
<dbReference type="EC" id="3.1.3.16" evidence="6"/>